<dbReference type="Gene3D" id="3.40.50.2300">
    <property type="match status" value="1"/>
</dbReference>
<gene>
    <name evidence="7" type="ORF">llap_15876</name>
</gene>
<dbReference type="GO" id="GO:0016442">
    <property type="term" value="C:RISC complex"/>
    <property type="evidence" value="ECO:0007669"/>
    <property type="project" value="UniProtKB-ARBA"/>
</dbReference>
<dbReference type="SMART" id="SM00949">
    <property type="entry name" value="PAZ"/>
    <property type="match status" value="1"/>
</dbReference>
<dbReference type="Pfam" id="PF08699">
    <property type="entry name" value="ArgoL1"/>
    <property type="match status" value="1"/>
</dbReference>
<dbReference type="GO" id="GO:0000932">
    <property type="term" value="C:P-body"/>
    <property type="evidence" value="ECO:0007669"/>
    <property type="project" value="UniProtKB-SubCell"/>
</dbReference>
<evidence type="ECO:0000256" key="2">
    <source>
        <dbReference type="ARBA" id="ARBA00008201"/>
    </source>
</evidence>
<dbReference type="InterPro" id="IPR003100">
    <property type="entry name" value="PAZ_dom"/>
</dbReference>
<evidence type="ECO:0000313" key="7">
    <source>
        <dbReference type="EMBL" id="PKU33822.1"/>
    </source>
</evidence>
<reference evidence="8" key="1">
    <citation type="submission" date="2017-11" db="EMBL/GenBank/DDBJ databases">
        <authorList>
            <person name="Lima N.C."/>
            <person name="Parody-Merino A.M."/>
            <person name="Battley P.F."/>
            <person name="Fidler A.E."/>
            <person name="Prosdocimi F."/>
        </authorList>
    </citation>
    <scope>NUCLEOTIDE SEQUENCE [LARGE SCALE GENOMIC DNA]</scope>
</reference>
<dbReference type="Pfam" id="PF02170">
    <property type="entry name" value="PAZ"/>
    <property type="match status" value="1"/>
</dbReference>
<dbReference type="GO" id="GO:0031047">
    <property type="term" value="P:regulatory ncRNA-mediated gene silencing"/>
    <property type="evidence" value="ECO:0007669"/>
    <property type="project" value="UniProtKB-KW"/>
</dbReference>
<evidence type="ECO:0000256" key="3">
    <source>
        <dbReference type="ARBA" id="ARBA00022884"/>
    </source>
</evidence>
<reference evidence="8" key="2">
    <citation type="submission" date="2017-12" db="EMBL/GenBank/DDBJ databases">
        <title>Genome sequence of the Bar-tailed Godwit (Limosa lapponica baueri).</title>
        <authorList>
            <person name="Lima N.C.B."/>
            <person name="Parody-Merino A.M."/>
            <person name="Battley P.F."/>
            <person name="Fidler A.E."/>
            <person name="Prosdocimi F."/>
        </authorList>
    </citation>
    <scope>NUCLEOTIDE SEQUENCE [LARGE SCALE GENOMIC DNA]</scope>
</reference>
<keyword evidence="4" id="KW-0943">RNA-mediated gene silencing</keyword>
<evidence type="ECO:0000256" key="1">
    <source>
        <dbReference type="ARBA" id="ARBA00004201"/>
    </source>
</evidence>
<dbReference type="InterPro" id="IPR036085">
    <property type="entry name" value="PAZ_dom_sf"/>
</dbReference>
<dbReference type="Gene3D" id="2.170.260.10">
    <property type="entry name" value="paz domain"/>
    <property type="match status" value="1"/>
</dbReference>
<evidence type="ECO:0000256" key="4">
    <source>
        <dbReference type="ARBA" id="ARBA00023158"/>
    </source>
</evidence>
<dbReference type="PROSITE" id="PS50821">
    <property type="entry name" value="PAZ"/>
    <property type="match status" value="1"/>
</dbReference>
<dbReference type="SUPFAM" id="SSF101690">
    <property type="entry name" value="PAZ domain"/>
    <property type="match status" value="1"/>
</dbReference>
<protein>
    <submittedName>
        <fullName evidence="7">Protein argonaute-1</fullName>
    </submittedName>
</protein>
<comment type="subcellular location">
    <subcellularLocation>
        <location evidence="1">Cytoplasm</location>
        <location evidence="1">P-body</location>
    </subcellularLocation>
</comment>
<dbReference type="InterPro" id="IPR014811">
    <property type="entry name" value="ArgoL1"/>
</dbReference>
<dbReference type="InterPro" id="IPR032472">
    <property type="entry name" value="ArgoL2"/>
</dbReference>
<keyword evidence="3" id="KW-0694">RNA-binding</keyword>
<dbReference type="EMBL" id="KZ509694">
    <property type="protein sequence ID" value="PKU33822.1"/>
    <property type="molecule type" value="Genomic_DNA"/>
</dbReference>
<sequence length="436" mass="50379">MQFSPVAVRWHPSFHLQNFISAYLPPLQQVFQAPRRPGIGTVGKPIKLLANYFEVDIPKIDVYHYEVDIKPDKCPRRVNREVVEYMVQHFKPQIFGDRKPVYDGKKNIYTVTALPIGNERVDFEVTIPGEGKDRIFKVSIKWMAIVSWRMLHEALVSGQIPVPLESVQALDVAMRHLASMRYTPVGRSFFSPPEGYYHPLGGGREVWFGFHQSVRPAMWKMMLNIDVSATAFYKAQPVIEFMCEVLDIRNIDEQPKPLTDSQRVRFTKEIKGLKVEVTHCGQMKRKYRVCNVTRRPASHQTFPLQLESGQTVECTVAQYFKQKYNLQLKYPHLPCLQVGQEQKHTYLPLEMKNASYNLDPYIQEFGIKVKDDMTEVTGRVLPAPILQYGGRNRAIATPNQGVWDMRGKQFYNGIEIKVWAIACFAPQKQCREEVLK</sequence>
<dbReference type="Pfam" id="PF16486">
    <property type="entry name" value="ArgoN"/>
    <property type="match status" value="1"/>
</dbReference>
<dbReference type="PANTHER" id="PTHR22891">
    <property type="entry name" value="EUKARYOTIC TRANSLATION INITIATION FACTOR 2C"/>
    <property type="match status" value="1"/>
</dbReference>
<proteinExistence type="inferred from homology"/>
<dbReference type="Pfam" id="PF16487">
    <property type="entry name" value="ArgoMid"/>
    <property type="match status" value="1"/>
</dbReference>
<evidence type="ECO:0000256" key="5">
    <source>
        <dbReference type="ARBA" id="ARBA00023274"/>
    </source>
</evidence>
<dbReference type="AlphaFoldDB" id="A0A2I0TJ88"/>
<keyword evidence="8" id="KW-1185">Reference proteome</keyword>
<dbReference type="InterPro" id="IPR032474">
    <property type="entry name" value="Argonaute_N"/>
</dbReference>
<keyword evidence="5" id="KW-0687">Ribonucleoprotein</keyword>
<organism evidence="7 8">
    <name type="scientific">Limosa lapponica baueri</name>
    <dbReference type="NCBI Taxonomy" id="1758121"/>
    <lineage>
        <taxon>Eukaryota</taxon>
        <taxon>Metazoa</taxon>
        <taxon>Chordata</taxon>
        <taxon>Craniata</taxon>
        <taxon>Vertebrata</taxon>
        <taxon>Euteleostomi</taxon>
        <taxon>Archelosauria</taxon>
        <taxon>Archosauria</taxon>
        <taxon>Dinosauria</taxon>
        <taxon>Saurischia</taxon>
        <taxon>Theropoda</taxon>
        <taxon>Coelurosauria</taxon>
        <taxon>Aves</taxon>
        <taxon>Neognathae</taxon>
        <taxon>Neoaves</taxon>
        <taxon>Charadriiformes</taxon>
        <taxon>Scolopacidae</taxon>
        <taxon>Limosa</taxon>
    </lineage>
</organism>
<feature type="domain" description="PAZ" evidence="6">
    <location>
        <begin position="237"/>
        <end position="356"/>
    </location>
</feature>
<dbReference type="GO" id="GO:0003723">
    <property type="term" value="F:RNA binding"/>
    <property type="evidence" value="ECO:0007669"/>
    <property type="project" value="UniProtKB-KW"/>
</dbReference>
<dbReference type="FunFam" id="2.170.260.10:FF:000001">
    <property type="entry name" value="Protein argonaute-2"/>
    <property type="match status" value="1"/>
</dbReference>
<evidence type="ECO:0000259" key="6">
    <source>
        <dbReference type="PROSITE" id="PS50821"/>
    </source>
</evidence>
<name>A0A2I0TJ88_LIMLA</name>
<dbReference type="SMART" id="SM01163">
    <property type="entry name" value="DUF1785"/>
    <property type="match status" value="1"/>
</dbReference>
<dbReference type="InterPro" id="IPR032473">
    <property type="entry name" value="Argonaute_Mid_dom"/>
</dbReference>
<dbReference type="CDD" id="cd02846">
    <property type="entry name" value="PAZ_argonaute_like"/>
    <property type="match status" value="1"/>
</dbReference>
<comment type="similarity">
    <text evidence="2">Belongs to the argonaute family. Ago subfamily.</text>
</comment>
<evidence type="ECO:0000313" key="8">
    <source>
        <dbReference type="Proteomes" id="UP000233556"/>
    </source>
</evidence>
<dbReference type="OrthoDB" id="10252740at2759"/>
<dbReference type="Proteomes" id="UP000233556">
    <property type="component" value="Unassembled WGS sequence"/>
</dbReference>
<dbReference type="Pfam" id="PF16488">
    <property type="entry name" value="ArgoL2"/>
    <property type="match status" value="1"/>
</dbReference>
<accession>A0A2I0TJ88</accession>